<dbReference type="GO" id="GO:0016787">
    <property type="term" value="F:hydrolase activity"/>
    <property type="evidence" value="ECO:0007669"/>
    <property type="project" value="UniProtKB-ARBA"/>
</dbReference>
<evidence type="ECO:0000313" key="1">
    <source>
        <dbReference type="EMBL" id="BAU50262.1"/>
    </source>
</evidence>
<dbReference type="SUPFAM" id="SSF53649">
    <property type="entry name" value="Alkaline phosphatase-like"/>
    <property type="match status" value="1"/>
</dbReference>
<dbReference type="Gene3D" id="3.40.720.10">
    <property type="entry name" value="Alkaline Phosphatase, subunit A"/>
    <property type="match status" value="1"/>
</dbReference>
<dbReference type="Pfam" id="PF01663">
    <property type="entry name" value="Phosphodiest"/>
    <property type="match status" value="1"/>
</dbReference>
<dbReference type="InterPro" id="IPR002591">
    <property type="entry name" value="Phosphodiest/P_Trfase"/>
</dbReference>
<organism evidence="1 2">
    <name type="scientific">Sulfurifustis variabilis</name>
    <dbReference type="NCBI Taxonomy" id="1675686"/>
    <lineage>
        <taxon>Bacteria</taxon>
        <taxon>Pseudomonadati</taxon>
        <taxon>Pseudomonadota</taxon>
        <taxon>Gammaproteobacteria</taxon>
        <taxon>Acidiferrobacterales</taxon>
        <taxon>Acidiferrobacteraceae</taxon>
        <taxon>Sulfurifustis</taxon>
    </lineage>
</organism>
<proteinExistence type="predicted"/>
<dbReference type="PANTHER" id="PTHR10151">
    <property type="entry name" value="ECTONUCLEOTIDE PYROPHOSPHATASE/PHOSPHODIESTERASE"/>
    <property type="match status" value="1"/>
</dbReference>
<sequence>MTRRLVVLDVVGLTPKLIGPDTPHLAALAREGFLAPLAPAFPAVTCTAQASLLTGLPPRGHGIVANGWYFRDLAEIFFWRQSNRLVAGEKIWESARRAIPGFSCAQLFWWYNMYAAVDYAVTPRPIYPADGRKIPGLYSEPASLHRQCEERFGPFPLFNFWGPGADIRSSRWIAECARHVLDRHRPTLTLVYLPHLDYNLQRLGPHDPRIAEDLRAIDEVTGRLAEDARAGGADVLVVSEYGIERATGHVHINRVLRESGDLRVRETLGFELLDPGASRAFAVADHQVAHVYVRDPADIARIRRSLKSTPGVERVLDAEGKREAGLDHPRSGELVAVAEPGHWFTYYYWLDDAKAPDFARTVDIHRKPGYDPVELFLDPRLRFPKLRIARRLAQKTLGMRMLMDVIPLAPELVRGTHGRAGSNPDTGPLVIGSRRDLGAGRFDVTDVKALMLRHLT</sequence>
<name>A0A1C7AFT6_9GAMM</name>
<dbReference type="KEGG" id="sva:SVA_3728"/>
<accession>A0A1C7AFT6</accession>
<keyword evidence="2" id="KW-1185">Reference proteome</keyword>
<dbReference type="PANTHER" id="PTHR10151:SF120">
    <property type="entry name" value="BIS(5'-ADENOSYL)-TRIPHOSPHATASE"/>
    <property type="match status" value="1"/>
</dbReference>
<dbReference type="CDD" id="cd16018">
    <property type="entry name" value="Enpp"/>
    <property type="match status" value="1"/>
</dbReference>
<dbReference type="Proteomes" id="UP000218899">
    <property type="component" value="Chromosome"/>
</dbReference>
<gene>
    <name evidence="1" type="ORF">SVA_3728</name>
</gene>
<dbReference type="EMBL" id="AP014936">
    <property type="protein sequence ID" value="BAU50262.1"/>
    <property type="molecule type" value="Genomic_DNA"/>
</dbReference>
<dbReference type="AlphaFoldDB" id="A0A1C7AFT6"/>
<protein>
    <submittedName>
        <fullName evidence="1">Phosphodiesterase</fullName>
    </submittedName>
</protein>
<reference evidence="1 2" key="1">
    <citation type="submission" date="2015-08" db="EMBL/GenBank/DDBJ databases">
        <title>Complete genome sequence of Sulfurifustis variabilis.</title>
        <authorList>
            <person name="Miura A."/>
            <person name="Kojima H."/>
            <person name="Fukui M."/>
        </authorList>
    </citation>
    <scope>NUCLEOTIDE SEQUENCE [LARGE SCALE GENOMIC DNA]</scope>
    <source>
        <strain evidence="2">skN76</strain>
    </source>
</reference>
<dbReference type="InterPro" id="IPR017850">
    <property type="entry name" value="Alkaline_phosphatase_core_sf"/>
</dbReference>
<evidence type="ECO:0000313" key="2">
    <source>
        <dbReference type="Proteomes" id="UP000218899"/>
    </source>
</evidence>